<dbReference type="PANTHER" id="PTHR37937:SF1">
    <property type="entry name" value="CONJUGATIVE TRANSFER: DNA TRANSPORT"/>
    <property type="match status" value="1"/>
</dbReference>
<protein>
    <recommendedName>
        <fullName evidence="7">TraD/TraG TraM recognition site domain-containing protein</fullName>
    </recommendedName>
</protein>
<dbReference type="InterPro" id="IPR027417">
    <property type="entry name" value="P-loop_NTPase"/>
</dbReference>
<dbReference type="RefSeq" id="WP_306827444.1">
    <property type="nucleotide sequence ID" value="NZ_JAUSRA010000001.1"/>
</dbReference>
<reference evidence="8 9" key="1">
    <citation type="submission" date="2023-07" db="EMBL/GenBank/DDBJ databases">
        <title>Sequencing the genomes of 1000 actinobacteria strains.</title>
        <authorList>
            <person name="Klenk H.-P."/>
        </authorList>
    </citation>
    <scope>NUCLEOTIDE SEQUENCE [LARGE SCALE GENOMIC DNA]</scope>
    <source>
        <strain evidence="8 9">DSM 44710</strain>
    </source>
</reference>
<dbReference type="InterPro" id="IPR051539">
    <property type="entry name" value="T4SS-coupling_protein"/>
</dbReference>
<evidence type="ECO:0000256" key="6">
    <source>
        <dbReference type="SAM" id="Phobius"/>
    </source>
</evidence>
<evidence type="ECO:0000256" key="4">
    <source>
        <dbReference type="ARBA" id="ARBA00022989"/>
    </source>
</evidence>
<evidence type="ECO:0000256" key="2">
    <source>
        <dbReference type="ARBA" id="ARBA00022475"/>
    </source>
</evidence>
<keyword evidence="5 6" id="KW-0472">Membrane</keyword>
<dbReference type="CDD" id="cd01127">
    <property type="entry name" value="TrwB_TraG_TraD_VirD4"/>
    <property type="match status" value="1"/>
</dbReference>
<dbReference type="PANTHER" id="PTHR37937">
    <property type="entry name" value="CONJUGATIVE TRANSFER: DNA TRANSPORT"/>
    <property type="match status" value="1"/>
</dbReference>
<feature type="transmembrane region" description="Helical" evidence="6">
    <location>
        <begin position="97"/>
        <end position="119"/>
    </location>
</feature>
<feature type="domain" description="TraD/TraG TraM recognition site" evidence="7">
    <location>
        <begin position="456"/>
        <end position="572"/>
    </location>
</feature>
<dbReference type="Pfam" id="PF12696">
    <property type="entry name" value="TraG-D_C"/>
    <property type="match status" value="1"/>
</dbReference>
<comment type="subcellular location">
    <subcellularLocation>
        <location evidence="1">Cell membrane</location>
        <topology evidence="1">Multi-pass membrane protein</topology>
    </subcellularLocation>
</comment>
<accession>A0ABT9MMC6</accession>
<evidence type="ECO:0000313" key="8">
    <source>
        <dbReference type="EMBL" id="MDP9792570.1"/>
    </source>
</evidence>
<dbReference type="Gene3D" id="3.40.50.300">
    <property type="entry name" value="P-loop containing nucleotide triphosphate hydrolases"/>
    <property type="match status" value="1"/>
</dbReference>
<dbReference type="SUPFAM" id="SSF52540">
    <property type="entry name" value="P-loop containing nucleoside triphosphate hydrolases"/>
    <property type="match status" value="1"/>
</dbReference>
<evidence type="ECO:0000256" key="3">
    <source>
        <dbReference type="ARBA" id="ARBA00022692"/>
    </source>
</evidence>
<evidence type="ECO:0000313" key="9">
    <source>
        <dbReference type="Proteomes" id="UP001240984"/>
    </source>
</evidence>
<keyword evidence="2" id="KW-1003">Cell membrane</keyword>
<evidence type="ECO:0000256" key="5">
    <source>
        <dbReference type="ARBA" id="ARBA00023136"/>
    </source>
</evidence>
<keyword evidence="4 6" id="KW-1133">Transmembrane helix</keyword>
<evidence type="ECO:0000259" key="7">
    <source>
        <dbReference type="Pfam" id="PF12696"/>
    </source>
</evidence>
<dbReference type="EMBL" id="JAUSRA010000001">
    <property type="protein sequence ID" value="MDP9792570.1"/>
    <property type="molecule type" value="Genomic_DNA"/>
</dbReference>
<dbReference type="InterPro" id="IPR032689">
    <property type="entry name" value="TraG-D_C"/>
</dbReference>
<proteinExistence type="predicted"/>
<dbReference type="Proteomes" id="UP001240984">
    <property type="component" value="Unassembled WGS sequence"/>
</dbReference>
<organism evidence="8 9">
    <name type="scientific">Catenuloplanes nepalensis</name>
    <dbReference type="NCBI Taxonomy" id="587533"/>
    <lineage>
        <taxon>Bacteria</taxon>
        <taxon>Bacillati</taxon>
        <taxon>Actinomycetota</taxon>
        <taxon>Actinomycetes</taxon>
        <taxon>Micromonosporales</taxon>
        <taxon>Micromonosporaceae</taxon>
        <taxon>Catenuloplanes</taxon>
    </lineage>
</organism>
<keyword evidence="9" id="KW-1185">Reference proteome</keyword>
<evidence type="ECO:0000256" key="1">
    <source>
        <dbReference type="ARBA" id="ARBA00004651"/>
    </source>
</evidence>
<keyword evidence="3 6" id="KW-0812">Transmembrane</keyword>
<sequence>MSRPPLMSPGHRLPREGIHRLDIVIRVAALALGIITAVIASTTLWTAGQLSGLIVHGTWPDSTVADAFGISLRLPAHPGTPGDAWPQAARADVGPAALVYLLWLVLYAIALAVLVWTPARVARRYVHRSGFAGRKDLRQLVTARAVLDRVDVLRPGLTIRGTDSPAVAAVKEQRRADPLEVGRLLGYHAISREPLYLANEYTELLAAAARFGGKTSRYVIPRVLDARGAVLTTSTRLDVAAVTYAARERIGPAFIFEPLGRLPGVPRLRWSPIEGAEDMEVANLRAKGFAAGAGIDSSAENGAFFQDQAAALIRGMLHAAALDERATMEDLVAWAANPSDPRPEKILRHHQVTAWADRLAHHREATGRTRDSIQAVVFGALDCFSHPTVLANCSPPRGEQFQVGPWLAASGTLYLVGPRTSQAAVAPLLAAVAEDVFHHTLQASFTAPGGRIEPALYFIGDEITNVAPLPSLPGHWADGGGSGISMSIACQNEHQLEERWGAKGGRALRDGANARMVLGGTQDVSALRDAQALIGQTQELTATTSWGGAHTNVQEHLKREPLVDLAALRSLPAGRALVLLGNMPPVEVDMPAWWERDDGPELQTAAAVFNDRIRGGDGDA</sequence>
<comment type="caution">
    <text evidence="8">The sequence shown here is derived from an EMBL/GenBank/DDBJ whole genome shotgun (WGS) entry which is preliminary data.</text>
</comment>
<feature type="transmembrane region" description="Helical" evidence="6">
    <location>
        <begin position="21"/>
        <end position="45"/>
    </location>
</feature>
<name>A0ABT9MMC6_9ACTN</name>
<gene>
    <name evidence="8" type="ORF">J2S43_001082</name>
</gene>